<gene>
    <name evidence="9" type="ORF">C8J24_1530</name>
</gene>
<evidence type="ECO:0000256" key="4">
    <source>
        <dbReference type="ARBA" id="ARBA00016244"/>
    </source>
</evidence>
<evidence type="ECO:0000256" key="3">
    <source>
        <dbReference type="ARBA" id="ARBA00009677"/>
    </source>
</evidence>
<dbReference type="PANTHER" id="PTHR30033:SF2">
    <property type="entry name" value="FLAGELLAR HOOK PROTEIN"/>
    <property type="match status" value="1"/>
</dbReference>
<sequence length="671" mass="67863">MANVNTPGYARETVALQTGVTAGRVNGVVVGEPGRVADKFLEATVYGRSGDAGRAEVEAGYLDRLQSLLGATGSESALPARLDAIAATATAMAGANGGSAVTAPFVGMVEDAIGSMRQLGRDVDVLRGDIEGEVGDTVERVNALLRTVDTLNDSISRLQGLGRSASGPADRRTTALEELSALIGITAREQPSGRVTIDTASGVPLLDQRLRQLSYPASGVGSAQPVYPTIDVRFAEADGTLGAATGTTLDTPAMGGRLGGLLDLRDRQLPAFSARVETLFAGLARTINAASNTGSAVPPPAIPTGRATALTGGDRLGFTGAALIAVTRSDGTMVAGTTLDFDALGAAATVDDAIAAINTGLGGAATASFANGTLTIAATGAGTGVAIAQDTARPSARAGIGLSHYFGLNDIVRSDTSMLVPSGFTTADPHRFAAGEAVDFALRDSSGRLVARYALTGATGPSYGDLIDELNASPLGGYGQFALDDAGRLRFSATRAESGAMLSVLSDTTDRGGTGRGFAAITGLGAAGAGLDSAGVRRDVLADPTRLPLARLQPVAVGTKALGPSDRRGATALVDALASAVDLGDAGTMTIARFSAVVLGDAGSAASRATDRADQMGARRDDAINRRDSVSGVNIDEELGQMVVLQNSYAAAARVMTTASEMYDTLLGMIR</sequence>
<dbReference type="GO" id="GO:0005198">
    <property type="term" value="F:structural molecule activity"/>
    <property type="evidence" value="ECO:0007669"/>
    <property type="project" value="InterPro"/>
</dbReference>
<dbReference type="InterPro" id="IPR002371">
    <property type="entry name" value="FlgK"/>
</dbReference>
<dbReference type="GO" id="GO:0044780">
    <property type="term" value="P:bacterial-type flagellum assembly"/>
    <property type="evidence" value="ECO:0007669"/>
    <property type="project" value="InterPro"/>
</dbReference>
<dbReference type="InterPro" id="IPR053927">
    <property type="entry name" value="FlgK_helical"/>
</dbReference>
<comment type="subcellular location">
    <subcellularLocation>
        <location evidence="1">Bacterial flagellum</location>
    </subcellularLocation>
    <subcellularLocation>
        <location evidence="2">Secreted</location>
    </subcellularLocation>
</comment>
<keyword evidence="9" id="KW-0966">Cell projection</keyword>
<protein>
    <recommendedName>
        <fullName evidence="4">Flagellar hook-associated protein 1</fullName>
    </recommendedName>
</protein>
<organism evidence="9 10">
    <name type="scientific">Sphingomonas aerolata</name>
    <dbReference type="NCBI Taxonomy" id="185951"/>
    <lineage>
        <taxon>Bacteria</taxon>
        <taxon>Pseudomonadati</taxon>
        <taxon>Pseudomonadota</taxon>
        <taxon>Alphaproteobacteria</taxon>
        <taxon>Sphingomonadales</taxon>
        <taxon>Sphingomonadaceae</taxon>
        <taxon>Sphingomonas</taxon>
    </lineage>
</organism>
<feature type="domain" description="Flagellar basal-body/hook protein C-terminal" evidence="7">
    <location>
        <begin position="630"/>
        <end position="668"/>
    </location>
</feature>
<evidence type="ECO:0000259" key="8">
    <source>
        <dbReference type="Pfam" id="PF22638"/>
    </source>
</evidence>
<proteinExistence type="inferred from homology"/>
<comment type="similarity">
    <text evidence="3">Belongs to the flagella basal body rod proteins family.</text>
</comment>
<dbReference type="EMBL" id="PZZN01000002">
    <property type="protein sequence ID" value="PTM45315.1"/>
    <property type="molecule type" value="Genomic_DNA"/>
</dbReference>
<keyword evidence="9" id="KW-0282">Flagellum</keyword>
<accession>A0A2T4YP81</accession>
<keyword evidence="10" id="KW-1185">Reference proteome</keyword>
<evidence type="ECO:0000256" key="5">
    <source>
        <dbReference type="ARBA" id="ARBA00022525"/>
    </source>
</evidence>
<feature type="domain" description="Flagellar hook-associated protein FlgK helical" evidence="8">
    <location>
        <begin position="63"/>
        <end position="294"/>
    </location>
</feature>
<evidence type="ECO:0000259" key="7">
    <source>
        <dbReference type="Pfam" id="PF06429"/>
    </source>
</evidence>
<dbReference type="InterPro" id="IPR010930">
    <property type="entry name" value="Flg_bb/hook_C_dom"/>
</dbReference>
<keyword evidence="6" id="KW-0975">Bacterial flagellum</keyword>
<evidence type="ECO:0000313" key="9">
    <source>
        <dbReference type="EMBL" id="PTM45315.1"/>
    </source>
</evidence>
<reference evidence="9 10" key="1">
    <citation type="submission" date="2018-04" db="EMBL/GenBank/DDBJ databases">
        <title>Genomic Encyclopedia of Type Strains, Phase III (KMG-III): the genomes of soil and plant-associated and newly described type strains.</title>
        <authorList>
            <person name="Whitman W."/>
        </authorList>
    </citation>
    <scope>NUCLEOTIDE SEQUENCE [LARGE SCALE GENOMIC DNA]</scope>
    <source>
        <strain evidence="9 10">NW12</strain>
    </source>
</reference>
<comment type="caution">
    <text evidence="9">The sequence shown here is derived from an EMBL/GenBank/DDBJ whole genome shotgun (WGS) entry which is preliminary data.</text>
</comment>
<evidence type="ECO:0000313" key="10">
    <source>
        <dbReference type="Proteomes" id="UP000240996"/>
    </source>
</evidence>
<dbReference type="AlphaFoldDB" id="A0A2T4YP81"/>
<dbReference type="Proteomes" id="UP000240996">
    <property type="component" value="Unassembled WGS sequence"/>
</dbReference>
<dbReference type="SUPFAM" id="SSF64518">
    <property type="entry name" value="Phase 1 flagellin"/>
    <property type="match status" value="1"/>
</dbReference>
<dbReference type="PANTHER" id="PTHR30033">
    <property type="entry name" value="FLAGELLAR HOOK-ASSOCIATED PROTEIN 1"/>
    <property type="match status" value="1"/>
</dbReference>
<dbReference type="Pfam" id="PF22638">
    <property type="entry name" value="FlgK_D1"/>
    <property type="match status" value="1"/>
</dbReference>
<keyword evidence="5" id="KW-0964">Secreted</keyword>
<evidence type="ECO:0000256" key="2">
    <source>
        <dbReference type="ARBA" id="ARBA00004613"/>
    </source>
</evidence>
<dbReference type="GO" id="GO:0009424">
    <property type="term" value="C:bacterial-type flagellum hook"/>
    <property type="evidence" value="ECO:0007669"/>
    <property type="project" value="InterPro"/>
</dbReference>
<name>A0A2T4YP81_9SPHN</name>
<evidence type="ECO:0000256" key="6">
    <source>
        <dbReference type="ARBA" id="ARBA00023143"/>
    </source>
</evidence>
<keyword evidence="9" id="KW-0969">Cilium</keyword>
<dbReference type="GO" id="GO:0005576">
    <property type="term" value="C:extracellular region"/>
    <property type="evidence" value="ECO:0007669"/>
    <property type="project" value="UniProtKB-SubCell"/>
</dbReference>
<evidence type="ECO:0000256" key="1">
    <source>
        <dbReference type="ARBA" id="ARBA00004365"/>
    </source>
</evidence>
<dbReference type="Pfam" id="PF06429">
    <property type="entry name" value="Flg_bbr_C"/>
    <property type="match status" value="1"/>
</dbReference>